<dbReference type="KEGG" id="lenr:94171039"/>
<dbReference type="PROSITE" id="PS51087">
    <property type="entry name" value="APAG"/>
    <property type="match status" value="1"/>
</dbReference>
<organism evidence="3 4">
    <name type="scientific">Leishmania enriettii</name>
    <dbReference type="NCBI Taxonomy" id="5663"/>
    <lineage>
        <taxon>Eukaryota</taxon>
        <taxon>Discoba</taxon>
        <taxon>Euglenozoa</taxon>
        <taxon>Kinetoplastea</taxon>
        <taxon>Metakinetoplastina</taxon>
        <taxon>Trypanosomatida</taxon>
        <taxon>Trypanosomatidae</taxon>
        <taxon>Leishmaniinae</taxon>
        <taxon>Leishmania</taxon>
    </lineage>
</organism>
<feature type="region of interest" description="Disordered" evidence="1">
    <location>
        <begin position="107"/>
        <end position="153"/>
    </location>
</feature>
<feature type="region of interest" description="Disordered" evidence="1">
    <location>
        <begin position="551"/>
        <end position="605"/>
    </location>
</feature>
<dbReference type="EMBL" id="JAFHKP010000026">
    <property type="protein sequence ID" value="KAG5476629.1"/>
    <property type="molecule type" value="Genomic_DNA"/>
</dbReference>
<keyword evidence="4" id="KW-1185">Reference proteome</keyword>
<feature type="region of interest" description="Disordered" evidence="1">
    <location>
        <begin position="250"/>
        <end position="302"/>
    </location>
</feature>
<dbReference type="RefSeq" id="XP_067692095.1">
    <property type="nucleotide sequence ID" value="XM_067835529.1"/>
</dbReference>
<dbReference type="Proteomes" id="UP000674179">
    <property type="component" value="Chromosome 26"/>
</dbReference>
<dbReference type="SUPFAM" id="SSF110069">
    <property type="entry name" value="ApaG-like"/>
    <property type="match status" value="1"/>
</dbReference>
<feature type="domain" description="ApaG" evidence="2">
    <location>
        <begin position="405"/>
        <end position="539"/>
    </location>
</feature>
<reference evidence="3 4" key="1">
    <citation type="submission" date="2021-02" db="EMBL/GenBank/DDBJ databases">
        <title>Leishmania (Mundinia) enrietti genome sequencing and assembly.</title>
        <authorList>
            <person name="Almutairi H."/>
            <person name="Gatherer D."/>
        </authorList>
    </citation>
    <scope>NUCLEOTIDE SEQUENCE [LARGE SCALE GENOMIC DNA]</scope>
    <source>
        <strain evidence="3">CUR178</strain>
    </source>
</reference>
<dbReference type="PANTHER" id="PTHR14289">
    <property type="entry name" value="F-BOX ONLY PROTEIN 3"/>
    <property type="match status" value="1"/>
</dbReference>
<feature type="compositionally biased region" description="Polar residues" evidence="1">
    <location>
        <begin position="285"/>
        <end position="296"/>
    </location>
</feature>
<dbReference type="PANTHER" id="PTHR14289:SF16">
    <property type="entry name" value="POLYMERASE DELTA-INTERACTING PROTEIN 2"/>
    <property type="match status" value="1"/>
</dbReference>
<evidence type="ECO:0000313" key="4">
    <source>
        <dbReference type="Proteomes" id="UP000674179"/>
    </source>
</evidence>
<name>A0A836KHZ2_LEIEN</name>
<feature type="compositionally biased region" description="Low complexity" evidence="1">
    <location>
        <begin position="374"/>
        <end position="385"/>
    </location>
</feature>
<protein>
    <recommendedName>
        <fullName evidence="2">ApaG domain-containing protein</fullName>
    </recommendedName>
</protein>
<sequence>MYVARSAYRQLLRVGKKVSDKYADPNDMCFALFGVLVSRHDFINAGYGSTFPAILRTCFLRPSIAGYPHDTTSTRTSAAFDALRRLNELKASDAAFRIRELRRVMSDAADRSSARTPNAATASADGTPAPLPSSTTAGLATVPSVPATSRETANTTAVTYPLDEEGVHLIRGSVLIERSSRRRIQNFTRHCVVCEPINMTFPPYRFCVPPEPSYLLAVRSEFALYAITDMLLALAATSIFNAHRHAYMSHQQQQQQQASEVGQRLTDEGTRISGGGEGAEDAPSEQKSADSGSISAGNKRGNGVIGEWRKSTAVGMPAMPTATTAAVPLLPETRRFPTTCEELQELMRRIPTRTVIQTDVLEVEITTEYVCSNPSVATSTSPSATDRLVKRSKDGAFASTTPLKRGRAADSCGGSSPGRPAAQGDEAKAHLFLYYVYIRNRGPPKNPKRWHAQVLSHHLVVIDAAQAQVLEMGRPGVVGNFPLLPPGASHCFESGATLSGPEGLLRGSIQVNLFNEAGEVLMLDAAIAPTRLTVEVTSAVGFTSSKSSKEELVQRGCDSSVQPLSGVDAAEDGAESESEHSISVDGACEGSDSDCGGSPKPKSGT</sequence>
<dbReference type="GO" id="GO:0005634">
    <property type="term" value="C:nucleus"/>
    <property type="evidence" value="ECO:0007669"/>
    <property type="project" value="TreeGrafter"/>
</dbReference>
<evidence type="ECO:0000313" key="3">
    <source>
        <dbReference type="EMBL" id="KAG5476629.1"/>
    </source>
</evidence>
<dbReference type="Pfam" id="PF04379">
    <property type="entry name" value="DUF525"/>
    <property type="match status" value="1"/>
</dbReference>
<comment type="caution">
    <text evidence="3">The sequence shown here is derived from an EMBL/GenBank/DDBJ whole genome shotgun (WGS) entry which is preliminary data.</text>
</comment>
<gene>
    <name evidence="3" type="ORF">CUR178_03802</name>
</gene>
<dbReference type="OrthoDB" id="2305498at2759"/>
<dbReference type="InterPro" id="IPR007474">
    <property type="entry name" value="ApaG_domain"/>
</dbReference>
<dbReference type="InterPro" id="IPR036767">
    <property type="entry name" value="ApaG_sf"/>
</dbReference>
<dbReference type="GO" id="GO:0042645">
    <property type="term" value="C:mitochondrial nucleoid"/>
    <property type="evidence" value="ECO:0007669"/>
    <property type="project" value="TreeGrafter"/>
</dbReference>
<evidence type="ECO:0000259" key="2">
    <source>
        <dbReference type="PROSITE" id="PS51087"/>
    </source>
</evidence>
<evidence type="ECO:0000256" key="1">
    <source>
        <dbReference type="SAM" id="MobiDB-lite"/>
    </source>
</evidence>
<accession>A0A836KHZ2</accession>
<feature type="region of interest" description="Disordered" evidence="1">
    <location>
        <begin position="374"/>
        <end position="423"/>
    </location>
</feature>
<dbReference type="GO" id="GO:0070987">
    <property type="term" value="P:error-free translesion synthesis"/>
    <property type="evidence" value="ECO:0007669"/>
    <property type="project" value="TreeGrafter"/>
</dbReference>
<dbReference type="AlphaFoldDB" id="A0A836KHZ2"/>
<dbReference type="Gene3D" id="2.60.40.1470">
    <property type="entry name" value="ApaG domain"/>
    <property type="match status" value="1"/>
</dbReference>
<dbReference type="GeneID" id="94171039"/>
<proteinExistence type="predicted"/>